<dbReference type="Gene3D" id="3.40.30.10">
    <property type="entry name" value="Glutaredoxin"/>
    <property type="match status" value="1"/>
</dbReference>
<evidence type="ECO:0000256" key="1">
    <source>
        <dbReference type="ARBA" id="ARBA00005791"/>
    </source>
</evidence>
<evidence type="ECO:0000313" key="10">
    <source>
        <dbReference type="Proteomes" id="UP000295621"/>
    </source>
</evidence>
<evidence type="ECO:0000313" key="9">
    <source>
        <dbReference type="EMBL" id="TDC50089.1"/>
    </source>
</evidence>
<dbReference type="PANTHER" id="PTHR13887:SF14">
    <property type="entry name" value="DISULFIDE BOND FORMATION PROTEIN D"/>
    <property type="match status" value="1"/>
</dbReference>
<sequence length="260" mass="27447">MASKRDNDNRPPARGSKREAARRRAEALRKEAEARALAERRRERFIRAGVSVAVLVVVAVIVIALVNRGSDGPEGTGAIPSGTVEGGTGVAAGEESAPVTIDYWFDFQCPFCGEFEAENGPVLEELVAAGTARVVYHPAAFLGEESDRASNAFGCAIDAGRPVEYLTELFANQPAERSGGYTTDDLLAAGQAVGLDDAVFESCVRDGTYADWGRHVLDAFRDEGLEATPSVLLNGEPLENPAAMSAAEFRAAVEGAVTSS</sequence>
<dbReference type="AlphaFoldDB" id="A0A4R4RLZ9"/>
<dbReference type="SUPFAM" id="SSF52833">
    <property type="entry name" value="Thioredoxin-like"/>
    <property type="match status" value="1"/>
</dbReference>
<dbReference type="Proteomes" id="UP000295621">
    <property type="component" value="Unassembled WGS sequence"/>
</dbReference>
<comment type="caution">
    <text evidence="9">The sequence shown here is derived from an EMBL/GenBank/DDBJ whole genome shotgun (WGS) entry which is preliminary data.</text>
</comment>
<dbReference type="OrthoDB" id="4135024at2"/>
<evidence type="ECO:0000256" key="3">
    <source>
        <dbReference type="ARBA" id="ARBA00023002"/>
    </source>
</evidence>
<dbReference type="EMBL" id="SMKL01000034">
    <property type="protein sequence ID" value="TDC50089.1"/>
    <property type="molecule type" value="Genomic_DNA"/>
</dbReference>
<keyword evidence="7" id="KW-0812">Transmembrane</keyword>
<feature type="region of interest" description="Disordered" evidence="6">
    <location>
        <begin position="1"/>
        <end position="25"/>
    </location>
</feature>
<evidence type="ECO:0000256" key="6">
    <source>
        <dbReference type="SAM" id="MobiDB-lite"/>
    </source>
</evidence>
<protein>
    <submittedName>
        <fullName evidence="9">Disulfide bond formation protein DsbA</fullName>
    </submittedName>
</protein>
<gene>
    <name evidence="9" type="ORF">E1212_16045</name>
</gene>
<accession>A0A4R4RLZ9</accession>
<dbReference type="PANTHER" id="PTHR13887">
    <property type="entry name" value="GLUTATHIONE S-TRANSFERASE KAPPA"/>
    <property type="match status" value="1"/>
</dbReference>
<keyword evidence="5" id="KW-0676">Redox-active center</keyword>
<feature type="transmembrane region" description="Helical" evidence="7">
    <location>
        <begin position="45"/>
        <end position="66"/>
    </location>
</feature>
<dbReference type="GO" id="GO:0016491">
    <property type="term" value="F:oxidoreductase activity"/>
    <property type="evidence" value="ECO:0007669"/>
    <property type="project" value="UniProtKB-KW"/>
</dbReference>
<feature type="region of interest" description="Disordered" evidence="6">
    <location>
        <begin position="72"/>
        <end position="91"/>
    </location>
</feature>
<name>A0A4R4RLZ9_9ACTN</name>
<keyword evidence="7" id="KW-1133">Transmembrane helix</keyword>
<dbReference type="InterPro" id="IPR036249">
    <property type="entry name" value="Thioredoxin-like_sf"/>
</dbReference>
<reference evidence="9 10" key="1">
    <citation type="submission" date="2019-02" db="EMBL/GenBank/DDBJ databases">
        <title>Draft genome sequences of novel Actinobacteria.</title>
        <authorList>
            <person name="Sahin N."/>
            <person name="Ay H."/>
            <person name="Saygin H."/>
        </authorList>
    </citation>
    <scope>NUCLEOTIDE SEQUENCE [LARGE SCALE GENOMIC DNA]</scope>
    <source>
        <strain evidence="9 10">KC603</strain>
    </source>
</reference>
<evidence type="ECO:0000256" key="4">
    <source>
        <dbReference type="ARBA" id="ARBA00023157"/>
    </source>
</evidence>
<dbReference type="RefSeq" id="WP_131984199.1">
    <property type="nucleotide sequence ID" value="NZ_SMKL01000034.1"/>
</dbReference>
<comment type="similarity">
    <text evidence="1">Belongs to the thioredoxin family. DsbA subfamily.</text>
</comment>
<evidence type="ECO:0000256" key="5">
    <source>
        <dbReference type="ARBA" id="ARBA00023284"/>
    </source>
</evidence>
<keyword evidence="2" id="KW-0732">Signal</keyword>
<keyword evidence="4" id="KW-1015">Disulfide bond</keyword>
<proteinExistence type="inferred from homology"/>
<dbReference type="InterPro" id="IPR012336">
    <property type="entry name" value="Thioredoxin-like_fold"/>
</dbReference>
<keyword evidence="7" id="KW-0472">Membrane</keyword>
<feature type="domain" description="Thioredoxin-like fold" evidence="8">
    <location>
        <begin position="87"/>
        <end position="253"/>
    </location>
</feature>
<evidence type="ECO:0000259" key="8">
    <source>
        <dbReference type="Pfam" id="PF13462"/>
    </source>
</evidence>
<dbReference type="CDD" id="cd02972">
    <property type="entry name" value="DsbA_family"/>
    <property type="match status" value="1"/>
</dbReference>
<evidence type="ECO:0000256" key="7">
    <source>
        <dbReference type="SAM" id="Phobius"/>
    </source>
</evidence>
<dbReference type="Pfam" id="PF13462">
    <property type="entry name" value="Thioredoxin_4"/>
    <property type="match status" value="1"/>
</dbReference>
<organism evidence="9 10">
    <name type="scientific">Jiangella ureilytica</name>
    <dbReference type="NCBI Taxonomy" id="2530374"/>
    <lineage>
        <taxon>Bacteria</taxon>
        <taxon>Bacillati</taxon>
        <taxon>Actinomycetota</taxon>
        <taxon>Actinomycetes</taxon>
        <taxon>Jiangellales</taxon>
        <taxon>Jiangellaceae</taxon>
        <taxon>Jiangella</taxon>
    </lineage>
</organism>
<keyword evidence="10" id="KW-1185">Reference proteome</keyword>
<keyword evidence="3" id="KW-0560">Oxidoreductase</keyword>
<evidence type="ECO:0000256" key="2">
    <source>
        <dbReference type="ARBA" id="ARBA00022729"/>
    </source>
</evidence>